<sequence>MEYGETPDTELARTLKESDICEVISDVDSIEDRPDRIETEYNGRKNKKSKRLDEFVQLIKEVKKSNQYVKYGLYLESHARTRGWLDLLSEICPDLSLTKAKAYLYNESWIENNHKNLKNTYHSNGIWNELNEKIQIQELPPLLKDFIEDYIISQNTEISIIVNRY</sequence>
<proteinExistence type="predicted"/>
<dbReference type="AlphaFoldDB" id="A0A9N8VXQ5"/>
<name>A0A9N8VXQ5_9GLOM</name>
<keyword evidence="2" id="KW-1185">Reference proteome</keyword>
<accession>A0A9N8VXQ5</accession>
<comment type="caution">
    <text evidence="1">The sequence shown here is derived from an EMBL/GenBank/DDBJ whole genome shotgun (WGS) entry which is preliminary data.</text>
</comment>
<dbReference type="OrthoDB" id="2443156at2759"/>
<organism evidence="1 2">
    <name type="scientific">Cetraspora pellucida</name>
    <dbReference type="NCBI Taxonomy" id="1433469"/>
    <lineage>
        <taxon>Eukaryota</taxon>
        <taxon>Fungi</taxon>
        <taxon>Fungi incertae sedis</taxon>
        <taxon>Mucoromycota</taxon>
        <taxon>Glomeromycotina</taxon>
        <taxon>Glomeromycetes</taxon>
        <taxon>Diversisporales</taxon>
        <taxon>Gigasporaceae</taxon>
        <taxon>Cetraspora</taxon>
    </lineage>
</organism>
<dbReference type="EMBL" id="CAJVQA010000291">
    <property type="protein sequence ID" value="CAG8466600.1"/>
    <property type="molecule type" value="Genomic_DNA"/>
</dbReference>
<protein>
    <submittedName>
        <fullName evidence="1">7185_t:CDS:1</fullName>
    </submittedName>
</protein>
<evidence type="ECO:0000313" key="1">
    <source>
        <dbReference type="EMBL" id="CAG8466600.1"/>
    </source>
</evidence>
<dbReference type="Proteomes" id="UP000789759">
    <property type="component" value="Unassembled WGS sequence"/>
</dbReference>
<gene>
    <name evidence="1" type="ORF">CPELLU_LOCUS872</name>
</gene>
<reference evidence="1" key="1">
    <citation type="submission" date="2021-06" db="EMBL/GenBank/DDBJ databases">
        <authorList>
            <person name="Kallberg Y."/>
            <person name="Tangrot J."/>
            <person name="Rosling A."/>
        </authorList>
    </citation>
    <scope>NUCLEOTIDE SEQUENCE</scope>
    <source>
        <strain evidence="1">FL966</strain>
    </source>
</reference>
<evidence type="ECO:0000313" key="2">
    <source>
        <dbReference type="Proteomes" id="UP000789759"/>
    </source>
</evidence>